<accession>A0ABS7TCM6</accession>
<dbReference type="PANTHER" id="PTHR43617:SF20">
    <property type="entry name" value="N-ALPHA-ACETYLTRANSFERASE RIMI"/>
    <property type="match status" value="1"/>
</dbReference>
<dbReference type="RefSeq" id="WP_223627235.1">
    <property type="nucleotide sequence ID" value="NZ_JAIQDJ010000001.1"/>
</dbReference>
<sequence length="213" mass="23082">MTPTLRTLAVGDLDDVVSVHSTAFPGFLMTLLGPGFLRSYYQAVLDCDDAVFLGQFGETGRLQGFVAGFAKPASFYALLSGRKKKMLIAAAFHLLRRPSLWSRVLENAGATSQRATDNEPGAAELASIAVLPTAQGRGYGRMLIDAFLSAARRHDANRVYLTTDADNNEAVNRLYARAGFQLAGTSMRKGGRKMNHYTFLLGDQSGRDQKGEA</sequence>
<dbReference type="Gene3D" id="3.40.630.30">
    <property type="match status" value="1"/>
</dbReference>
<dbReference type="InterPro" id="IPR050276">
    <property type="entry name" value="MshD_Acetyltransferase"/>
</dbReference>
<dbReference type="InterPro" id="IPR016181">
    <property type="entry name" value="Acyl_CoA_acyltransferase"/>
</dbReference>
<evidence type="ECO:0000313" key="3">
    <source>
        <dbReference type="Proteomes" id="UP001430290"/>
    </source>
</evidence>
<dbReference type="Pfam" id="PF00583">
    <property type="entry name" value="Acetyltransf_1"/>
    <property type="match status" value="1"/>
</dbReference>
<dbReference type="Proteomes" id="UP001430290">
    <property type="component" value="Unassembled WGS sequence"/>
</dbReference>
<dbReference type="PANTHER" id="PTHR43617">
    <property type="entry name" value="L-AMINO ACID N-ACETYLTRANSFERASE"/>
    <property type="match status" value="1"/>
</dbReference>
<feature type="domain" description="N-acetyltransferase" evidence="1">
    <location>
        <begin position="3"/>
        <end position="202"/>
    </location>
</feature>
<name>A0ABS7TCM6_9GAMM</name>
<dbReference type="EMBL" id="JAIQDJ010000001">
    <property type="protein sequence ID" value="MBZ4185599.1"/>
    <property type="molecule type" value="Genomic_DNA"/>
</dbReference>
<dbReference type="PROSITE" id="PS51186">
    <property type="entry name" value="GNAT"/>
    <property type="match status" value="1"/>
</dbReference>
<dbReference type="SUPFAM" id="SSF55729">
    <property type="entry name" value="Acyl-CoA N-acyltransferases (Nat)"/>
    <property type="match status" value="1"/>
</dbReference>
<comment type="caution">
    <text evidence="2">The sequence shown here is derived from an EMBL/GenBank/DDBJ whole genome shotgun (WGS) entry which is preliminary data.</text>
</comment>
<gene>
    <name evidence="2" type="ORF">K7B09_04570</name>
</gene>
<dbReference type="CDD" id="cd04301">
    <property type="entry name" value="NAT_SF"/>
    <property type="match status" value="1"/>
</dbReference>
<reference evidence="2" key="1">
    <citation type="submission" date="2021-09" db="EMBL/GenBank/DDBJ databases">
        <authorList>
            <person name="Wu T."/>
            <person name="Guo S.Z."/>
        </authorList>
    </citation>
    <scope>NUCLEOTIDE SEQUENCE</scope>
    <source>
        <strain evidence="2">RSS-23</strain>
    </source>
</reference>
<organism evidence="2 3">
    <name type="scientific">Thermomonas beijingensis</name>
    <dbReference type="NCBI Taxonomy" id="2872701"/>
    <lineage>
        <taxon>Bacteria</taxon>
        <taxon>Pseudomonadati</taxon>
        <taxon>Pseudomonadota</taxon>
        <taxon>Gammaproteobacteria</taxon>
        <taxon>Lysobacterales</taxon>
        <taxon>Lysobacteraceae</taxon>
        <taxon>Thermomonas</taxon>
    </lineage>
</organism>
<proteinExistence type="predicted"/>
<evidence type="ECO:0000259" key="1">
    <source>
        <dbReference type="PROSITE" id="PS51186"/>
    </source>
</evidence>
<evidence type="ECO:0000313" key="2">
    <source>
        <dbReference type="EMBL" id="MBZ4185599.1"/>
    </source>
</evidence>
<keyword evidence="3" id="KW-1185">Reference proteome</keyword>
<protein>
    <submittedName>
        <fullName evidence="2">GNAT family N-acetyltransferase</fullName>
    </submittedName>
</protein>
<dbReference type="InterPro" id="IPR000182">
    <property type="entry name" value="GNAT_dom"/>
</dbReference>